<evidence type="ECO:0000256" key="5">
    <source>
        <dbReference type="SAM" id="MobiDB-lite"/>
    </source>
</evidence>
<dbReference type="GO" id="GO:0004045">
    <property type="term" value="F:peptidyl-tRNA hydrolase activity"/>
    <property type="evidence" value="ECO:0007669"/>
    <property type="project" value="UniProtKB-EC"/>
</dbReference>
<dbReference type="PANTHER" id="PTHR11075">
    <property type="entry name" value="PEPTIDE CHAIN RELEASE FACTOR"/>
    <property type="match status" value="1"/>
</dbReference>
<evidence type="ECO:0000256" key="4">
    <source>
        <dbReference type="ARBA" id="ARBA00041531"/>
    </source>
</evidence>
<feature type="compositionally biased region" description="Basic residues" evidence="5">
    <location>
        <begin position="189"/>
        <end position="200"/>
    </location>
</feature>
<dbReference type="EMBL" id="JAZGQO010000004">
    <property type="protein sequence ID" value="KAK6187738.1"/>
    <property type="molecule type" value="Genomic_DNA"/>
</dbReference>
<dbReference type="GO" id="GO:0016150">
    <property type="term" value="F:translation release factor activity, codon nonspecific"/>
    <property type="evidence" value="ECO:0007669"/>
    <property type="project" value="TreeGrafter"/>
</dbReference>
<comment type="caution">
    <text evidence="7">The sequence shown here is derived from an EMBL/GenBank/DDBJ whole genome shotgun (WGS) entry which is preliminary data.</text>
</comment>
<dbReference type="SUPFAM" id="SSF110916">
    <property type="entry name" value="Peptidyl-tRNA hydrolase domain-like"/>
    <property type="match status" value="1"/>
</dbReference>
<name>A0AAN8PXR4_PATCE</name>
<dbReference type="PANTHER" id="PTHR11075:SF54">
    <property type="entry name" value="LARGE RIBOSOMAL SUBUNIT PROTEIN ML62"/>
    <property type="match status" value="1"/>
</dbReference>
<evidence type="ECO:0000313" key="7">
    <source>
        <dbReference type="EMBL" id="KAK6187738.1"/>
    </source>
</evidence>
<feature type="domain" description="Prokaryotic-type class I peptide chain release factors" evidence="6">
    <location>
        <begin position="83"/>
        <end position="99"/>
    </location>
</feature>
<sequence length="209" mass="24346">MFRLPRTLIIAGTKRIFSNNHTKTFKQLALGYKSQYNVDNIYTKSNTDFLSDLSKHITKFSSANNEEFSGYIPTDQLTISYSRSSGPGGQHVNKVNTKVEIRFHVESAEWIPQWVRDKLVQKEQNNINKEGFLIITSDRSRKQMLNQADCLDKLRTMIFNSCQKPYEPTEEEIRIKNKRIAKAQREILRKKREHSLKKQNRSSPSFGDS</sequence>
<dbReference type="AlphaFoldDB" id="A0AAN8PXR4"/>
<evidence type="ECO:0000256" key="1">
    <source>
        <dbReference type="ARBA" id="ARBA00013260"/>
    </source>
</evidence>
<dbReference type="InterPro" id="IPR000352">
    <property type="entry name" value="Pep_chain_release_fac_I"/>
</dbReference>
<dbReference type="FunFam" id="3.30.160.20:FF:000046">
    <property type="entry name" value="Peptidyl-tRNA hydrolase ICT1"/>
    <property type="match status" value="1"/>
</dbReference>
<evidence type="ECO:0000256" key="2">
    <source>
        <dbReference type="ARBA" id="ARBA00038225"/>
    </source>
</evidence>
<dbReference type="Pfam" id="PF00472">
    <property type="entry name" value="RF-1"/>
    <property type="match status" value="1"/>
</dbReference>
<dbReference type="Proteomes" id="UP001347796">
    <property type="component" value="Unassembled WGS sequence"/>
</dbReference>
<dbReference type="GO" id="GO:0070126">
    <property type="term" value="P:mitochondrial translational termination"/>
    <property type="evidence" value="ECO:0007669"/>
    <property type="project" value="TreeGrafter"/>
</dbReference>
<dbReference type="GO" id="GO:0005762">
    <property type="term" value="C:mitochondrial large ribosomal subunit"/>
    <property type="evidence" value="ECO:0007669"/>
    <property type="project" value="TreeGrafter"/>
</dbReference>
<feature type="region of interest" description="Disordered" evidence="5">
    <location>
        <begin position="189"/>
        <end position="209"/>
    </location>
</feature>
<evidence type="ECO:0000259" key="6">
    <source>
        <dbReference type="PROSITE" id="PS00745"/>
    </source>
</evidence>
<organism evidence="7 8">
    <name type="scientific">Patella caerulea</name>
    <name type="common">Rayed Mediterranean limpet</name>
    <dbReference type="NCBI Taxonomy" id="87958"/>
    <lineage>
        <taxon>Eukaryota</taxon>
        <taxon>Metazoa</taxon>
        <taxon>Spiralia</taxon>
        <taxon>Lophotrochozoa</taxon>
        <taxon>Mollusca</taxon>
        <taxon>Gastropoda</taxon>
        <taxon>Patellogastropoda</taxon>
        <taxon>Patelloidea</taxon>
        <taxon>Patellidae</taxon>
        <taxon>Patella</taxon>
    </lineage>
</organism>
<comment type="similarity">
    <text evidence="2">Belongs to the prokaryotic/mitochondrial release factor family. Mitochondrion-specific ribosomal protein mL62 subfamily.</text>
</comment>
<dbReference type="Gene3D" id="3.30.160.20">
    <property type="match status" value="1"/>
</dbReference>
<reference evidence="7 8" key="1">
    <citation type="submission" date="2024-01" db="EMBL/GenBank/DDBJ databases">
        <title>The genome of the rayed Mediterranean limpet Patella caerulea (Linnaeus, 1758).</title>
        <authorList>
            <person name="Anh-Thu Weber A."/>
            <person name="Halstead-Nussloch G."/>
        </authorList>
    </citation>
    <scope>NUCLEOTIDE SEQUENCE [LARGE SCALE GENOMIC DNA]</scope>
    <source>
        <strain evidence="7">AATW-2023a</strain>
        <tissue evidence="7">Whole specimen</tissue>
    </source>
</reference>
<dbReference type="EC" id="3.1.1.29" evidence="1"/>
<protein>
    <recommendedName>
        <fullName evidence="3">Large ribosomal subunit protein mL62</fullName>
        <ecNumber evidence="1">3.1.1.29</ecNumber>
    </recommendedName>
    <alternativeName>
        <fullName evidence="4">Peptidyl-tRNA hydrolase ICT1, mitochondrial</fullName>
    </alternativeName>
</protein>
<dbReference type="PROSITE" id="PS00745">
    <property type="entry name" value="RF_PROK_I"/>
    <property type="match status" value="1"/>
</dbReference>
<gene>
    <name evidence="7" type="ORF">SNE40_005695</name>
</gene>
<proteinExistence type="inferred from homology"/>
<evidence type="ECO:0000256" key="3">
    <source>
        <dbReference type="ARBA" id="ARBA00039441"/>
    </source>
</evidence>
<dbReference type="InterPro" id="IPR052104">
    <property type="entry name" value="Mito_Release_Factor_mL62"/>
</dbReference>
<evidence type="ECO:0000313" key="8">
    <source>
        <dbReference type="Proteomes" id="UP001347796"/>
    </source>
</evidence>
<keyword evidence="8" id="KW-1185">Reference proteome</keyword>
<accession>A0AAN8PXR4</accession>